<dbReference type="GO" id="GO:0097367">
    <property type="term" value="F:carbohydrate derivative binding"/>
    <property type="evidence" value="ECO:0007669"/>
    <property type="project" value="InterPro"/>
</dbReference>
<dbReference type="RefSeq" id="WP_034526444.1">
    <property type="nucleotide sequence ID" value="NZ_BBJM01000004.1"/>
</dbReference>
<evidence type="ECO:0000256" key="3">
    <source>
        <dbReference type="ARBA" id="ARBA00023163"/>
    </source>
</evidence>
<dbReference type="eggNOG" id="COG1737">
    <property type="taxonomic scope" value="Bacteria"/>
</dbReference>
<dbReference type="GO" id="GO:0003700">
    <property type="term" value="F:DNA-binding transcription factor activity"/>
    <property type="evidence" value="ECO:0007669"/>
    <property type="project" value="InterPro"/>
</dbReference>
<feature type="domain" description="SIS" evidence="5">
    <location>
        <begin position="116"/>
        <end position="258"/>
    </location>
</feature>
<dbReference type="InterPro" id="IPR000281">
    <property type="entry name" value="HTH_RpiR"/>
</dbReference>
<dbReference type="PANTHER" id="PTHR30514">
    <property type="entry name" value="GLUCOKINASE"/>
    <property type="match status" value="1"/>
</dbReference>
<evidence type="ECO:0000259" key="4">
    <source>
        <dbReference type="PROSITE" id="PS51071"/>
    </source>
</evidence>
<dbReference type="InterPro" id="IPR036388">
    <property type="entry name" value="WH-like_DNA-bd_sf"/>
</dbReference>
<dbReference type="SUPFAM" id="SSF53697">
    <property type="entry name" value="SIS domain"/>
    <property type="match status" value="1"/>
</dbReference>
<name>A0A081BH04_9LACO</name>
<dbReference type="Gene3D" id="3.40.50.10490">
    <property type="entry name" value="Glucose-6-phosphate isomerase like protein, domain 1"/>
    <property type="match status" value="1"/>
</dbReference>
<dbReference type="Gene3D" id="1.10.10.10">
    <property type="entry name" value="Winged helix-like DNA-binding domain superfamily/Winged helix DNA-binding domain"/>
    <property type="match status" value="1"/>
</dbReference>
<dbReference type="Proteomes" id="UP000028700">
    <property type="component" value="Unassembled WGS sequence"/>
</dbReference>
<dbReference type="OrthoDB" id="1648815at2"/>
<dbReference type="InterPro" id="IPR035472">
    <property type="entry name" value="RpiR-like_SIS"/>
</dbReference>
<comment type="caution">
    <text evidence="6">The sequence shown here is derived from an EMBL/GenBank/DDBJ whole genome shotgun (WGS) entry which is preliminary data.</text>
</comment>
<dbReference type="PROSITE" id="PS51071">
    <property type="entry name" value="HTH_RPIR"/>
    <property type="match status" value="1"/>
</dbReference>
<sequence>MNFFEIVNPHLASLTDNERTLFDFVIKHMNAIKGMSIREVAAETFVSTATFIRFVKKIGFSGYSEFITVIKYTDLDQQQDVEPKPFVVNQKDYREEYLKNIQESVRVIRPETLHRITRKMSEHPDIFFFTKGISKHAAEYINYLYTMAGFKVHYPRDSDYRTMAMAQVNANSLVFIMTYDGNDGELLSMMNKFVEQPKKPLLVSVTEADNNMIQNLSDINLYIFTDDVKINNQDISSRISTIAIMELILYQWMEDYGE</sequence>
<keyword evidence="1" id="KW-0805">Transcription regulation</keyword>
<dbReference type="SUPFAM" id="SSF46689">
    <property type="entry name" value="Homeodomain-like"/>
    <property type="match status" value="1"/>
</dbReference>
<organism evidence="6 7">
    <name type="scientific">Secundilactobacillus oryzae JCM 18671</name>
    <dbReference type="NCBI Taxonomy" id="1291743"/>
    <lineage>
        <taxon>Bacteria</taxon>
        <taxon>Bacillati</taxon>
        <taxon>Bacillota</taxon>
        <taxon>Bacilli</taxon>
        <taxon>Lactobacillales</taxon>
        <taxon>Lactobacillaceae</taxon>
        <taxon>Secundilactobacillus</taxon>
    </lineage>
</organism>
<keyword evidence="3" id="KW-0804">Transcription</keyword>
<keyword evidence="2" id="KW-0238">DNA-binding</keyword>
<dbReference type="InterPro" id="IPR046348">
    <property type="entry name" value="SIS_dom_sf"/>
</dbReference>
<dbReference type="AlphaFoldDB" id="A0A081BH04"/>
<dbReference type="PANTHER" id="PTHR30514:SF10">
    <property type="entry name" value="MURR_RPIR FAMILY TRANSCRIPTIONAL REGULATOR"/>
    <property type="match status" value="1"/>
</dbReference>
<accession>A0A081BH04</accession>
<dbReference type="STRING" id="1291743.LOSG293_040680"/>
<dbReference type="Pfam" id="PF01418">
    <property type="entry name" value="HTH_6"/>
    <property type="match status" value="1"/>
</dbReference>
<keyword evidence="7" id="KW-1185">Reference proteome</keyword>
<dbReference type="InterPro" id="IPR047640">
    <property type="entry name" value="RpiR-like"/>
</dbReference>
<dbReference type="InterPro" id="IPR009057">
    <property type="entry name" value="Homeodomain-like_sf"/>
</dbReference>
<evidence type="ECO:0000259" key="5">
    <source>
        <dbReference type="PROSITE" id="PS51464"/>
    </source>
</evidence>
<dbReference type="GO" id="GO:0003677">
    <property type="term" value="F:DNA binding"/>
    <property type="evidence" value="ECO:0007669"/>
    <property type="project" value="UniProtKB-KW"/>
</dbReference>
<protein>
    <submittedName>
        <fullName evidence="6">Transcriptional regulator</fullName>
    </submittedName>
</protein>
<dbReference type="CDD" id="cd05013">
    <property type="entry name" value="SIS_RpiR"/>
    <property type="match status" value="1"/>
</dbReference>
<evidence type="ECO:0000313" key="6">
    <source>
        <dbReference type="EMBL" id="GAK47322.1"/>
    </source>
</evidence>
<dbReference type="InterPro" id="IPR001347">
    <property type="entry name" value="SIS_dom"/>
</dbReference>
<gene>
    <name evidence="6" type="ORF">LOSG293_040680</name>
</gene>
<evidence type="ECO:0000313" key="7">
    <source>
        <dbReference type="Proteomes" id="UP000028700"/>
    </source>
</evidence>
<dbReference type="PROSITE" id="PS51464">
    <property type="entry name" value="SIS"/>
    <property type="match status" value="1"/>
</dbReference>
<evidence type="ECO:0000256" key="2">
    <source>
        <dbReference type="ARBA" id="ARBA00023125"/>
    </source>
</evidence>
<reference evidence="6" key="1">
    <citation type="journal article" date="2014" name="Genome Announc.">
        <title>Draft Genome Sequence of Lactobacillus oryzae Strain SG293T.</title>
        <authorList>
            <person name="Tanizawa Y."/>
            <person name="Fujisawa T."/>
            <person name="Mochizuki T."/>
            <person name="Kaminuma E."/>
            <person name="Nakamura Y."/>
            <person name="Tohno M."/>
        </authorList>
    </citation>
    <scope>NUCLEOTIDE SEQUENCE [LARGE SCALE GENOMIC DNA]</scope>
    <source>
        <strain evidence="6">SG293</strain>
    </source>
</reference>
<dbReference type="Pfam" id="PF01380">
    <property type="entry name" value="SIS"/>
    <property type="match status" value="1"/>
</dbReference>
<dbReference type="GO" id="GO:1901135">
    <property type="term" value="P:carbohydrate derivative metabolic process"/>
    <property type="evidence" value="ECO:0007669"/>
    <property type="project" value="InterPro"/>
</dbReference>
<proteinExistence type="predicted"/>
<dbReference type="EMBL" id="BBJM01000004">
    <property type="protein sequence ID" value="GAK47322.1"/>
    <property type="molecule type" value="Genomic_DNA"/>
</dbReference>
<feature type="domain" description="HTH rpiR-type" evidence="4">
    <location>
        <begin position="1"/>
        <end position="77"/>
    </location>
</feature>
<evidence type="ECO:0000256" key="1">
    <source>
        <dbReference type="ARBA" id="ARBA00023015"/>
    </source>
</evidence>